<reference evidence="2 3" key="1">
    <citation type="journal article" date="2021" name="Front. Microbiol.">
        <title>Prevalence and Genetic Analysis of Chromosomal mcr-3/7 in Aeromonas From U.S. Animal-Derived Samples.</title>
        <authorList>
            <person name="Wang Y."/>
            <person name="Hou N."/>
            <person name="Rasooly R."/>
            <person name="Gu Y."/>
            <person name="He X."/>
        </authorList>
    </citation>
    <scope>NUCLEOTIDE SEQUENCE [LARGE SCALE GENOMIC DNA]</scope>
    <source>
        <strain evidence="2 3">4608</strain>
    </source>
</reference>
<dbReference type="Gene3D" id="3.40.190.10">
    <property type="entry name" value="Periplasmic binding protein-like II"/>
    <property type="match status" value="2"/>
</dbReference>
<accession>A0ABD7ETP2</accession>
<gene>
    <name evidence="2" type="ORF">HQ399_17645</name>
</gene>
<protein>
    <recommendedName>
        <fullName evidence="4">Amino acid ABC transporter substrate-binding protein</fullName>
    </recommendedName>
</protein>
<name>A0ABD7ETP2_AERJA</name>
<organism evidence="2 3">
    <name type="scientific">Aeromonas jandaei</name>
    <dbReference type="NCBI Taxonomy" id="650"/>
    <lineage>
        <taxon>Bacteria</taxon>
        <taxon>Pseudomonadati</taxon>
        <taxon>Pseudomonadota</taxon>
        <taxon>Gammaproteobacteria</taxon>
        <taxon>Aeromonadales</taxon>
        <taxon>Aeromonadaceae</taxon>
        <taxon>Aeromonas</taxon>
    </lineage>
</organism>
<dbReference type="AlphaFoldDB" id="A0ABD7ETP2"/>
<dbReference type="RefSeq" id="WP_215803743.1">
    <property type="nucleotide sequence ID" value="NZ_CP053881.1"/>
</dbReference>
<evidence type="ECO:0000256" key="1">
    <source>
        <dbReference type="SAM" id="SignalP"/>
    </source>
</evidence>
<feature type="chain" id="PRO_5044763929" description="Amino acid ABC transporter substrate-binding protein" evidence="1">
    <location>
        <begin position="21"/>
        <end position="250"/>
    </location>
</feature>
<proteinExistence type="predicted"/>
<dbReference type="Proteomes" id="UP000679312">
    <property type="component" value="Chromosome"/>
</dbReference>
<feature type="signal peptide" evidence="1">
    <location>
        <begin position="1"/>
        <end position="20"/>
    </location>
</feature>
<sequence length="250" mass="29330">MLRIGCLLVCYLCASLFCRAESLHVYCDNWPGFCQTDGQGFYLDLVNSIYQPHGYTIVPHIVPYKRALAMVTRNKGDMALGVYQHELGDVRMPEYPDSADDLSVIMLKQWQPKWQGEQSLAGQQVLWQRGWALDKYISVPMNWHEVDSYEMALQLLEKERYRYYITVGVLHVANPPPTSMSRIFLRWIPTYPVFSDSERGETLQQLWDREMVNLIRSGELANIYRRHQLYDYYQGFIKEMEQKVTVAPIR</sequence>
<evidence type="ECO:0000313" key="2">
    <source>
        <dbReference type="EMBL" id="QWL64707.1"/>
    </source>
</evidence>
<evidence type="ECO:0000313" key="3">
    <source>
        <dbReference type="Proteomes" id="UP000679312"/>
    </source>
</evidence>
<evidence type="ECO:0008006" key="4">
    <source>
        <dbReference type="Google" id="ProtNLM"/>
    </source>
</evidence>
<keyword evidence="1" id="KW-0732">Signal</keyword>
<dbReference type="SUPFAM" id="SSF53850">
    <property type="entry name" value="Periplasmic binding protein-like II"/>
    <property type="match status" value="1"/>
</dbReference>
<dbReference type="EMBL" id="CP053881">
    <property type="protein sequence ID" value="QWL64707.1"/>
    <property type="molecule type" value="Genomic_DNA"/>
</dbReference>